<dbReference type="AlphaFoldDB" id="A0A6F8PRC5"/>
<feature type="domain" description="KilA-N DNA-binding" evidence="1">
    <location>
        <begin position="14"/>
        <end position="98"/>
    </location>
</feature>
<name>A0A6F8PRC5_9GAMM</name>
<dbReference type="EMBL" id="AP021888">
    <property type="protein sequence ID" value="BBP44578.1"/>
    <property type="molecule type" value="Genomic_DNA"/>
</dbReference>
<accession>A0A6F8PRC5</accession>
<sequence>MNEINVNDLSIQSRIFNIRNAQVMVDRDLAELYGVDTKRLNEQVKRNLARFPDSFRFQLTIQEKNELVANCDRFDSLKHSSALPYAFTEQGVSMLSAVLKSDVAIAMSIRIIETFVSMRRFMNQNALLFERMDAIERKQYLTDTKVDAILDALESKQPTPVQGIFCNGQIFDAYAFVSDLIRSAKQRIVLIDNYIDETTLTLLSKNQQAQITIYTQSISKQLALDIAKYNSQYSPINVKELKTVHDRFLILDDEHCYLIGASLKDLGKKLFGFSKMDKFFIQYLALD</sequence>
<evidence type="ECO:0000313" key="2">
    <source>
        <dbReference type="EMBL" id="BBP44578.1"/>
    </source>
</evidence>
<dbReference type="InterPro" id="IPR018873">
    <property type="entry name" value="KilA-N_DNA-bd_domain"/>
</dbReference>
<reference evidence="3" key="1">
    <citation type="submission" date="2019-11" db="EMBL/GenBank/DDBJ databases">
        <title>Isolation and characterization of two novel species in the genus Thiomicrorhabdus.</title>
        <authorList>
            <person name="Mochizuki J."/>
            <person name="Kojima H."/>
            <person name="Fukui M."/>
        </authorList>
    </citation>
    <scope>NUCLEOTIDE SEQUENCE [LARGE SCALE GENOMIC DNA]</scope>
    <source>
        <strain evidence="3">AkT22</strain>
    </source>
</reference>
<dbReference type="RefSeq" id="WP_173292288.1">
    <property type="nucleotide sequence ID" value="NZ_AP021888.1"/>
</dbReference>
<proteinExistence type="predicted"/>
<dbReference type="Proteomes" id="UP000501466">
    <property type="component" value="Chromosome"/>
</dbReference>
<evidence type="ECO:0000313" key="3">
    <source>
        <dbReference type="Proteomes" id="UP000501466"/>
    </source>
</evidence>
<keyword evidence="3" id="KW-1185">Reference proteome</keyword>
<organism evidence="2 3">
    <name type="scientific">Thiosulfativibrio zosterae</name>
    <dbReference type="NCBI Taxonomy" id="2675053"/>
    <lineage>
        <taxon>Bacteria</taxon>
        <taxon>Pseudomonadati</taxon>
        <taxon>Pseudomonadota</taxon>
        <taxon>Gammaproteobacteria</taxon>
        <taxon>Thiotrichales</taxon>
        <taxon>Piscirickettsiaceae</taxon>
        <taxon>Thiosulfativibrio</taxon>
    </lineage>
</organism>
<protein>
    <recommendedName>
        <fullName evidence="1">KilA-N DNA-binding domain-containing protein</fullName>
    </recommendedName>
</protein>
<dbReference type="KEGG" id="tzo:THMIRHAT_23240"/>
<dbReference type="Pfam" id="PF10543">
    <property type="entry name" value="ORF6N"/>
    <property type="match status" value="1"/>
</dbReference>
<gene>
    <name evidence="2" type="ORF">THMIRHAT_23240</name>
</gene>
<evidence type="ECO:0000259" key="1">
    <source>
        <dbReference type="Pfam" id="PF10543"/>
    </source>
</evidence>